<feature type="region of interest" description="Disordered" evidence="1">
    <location>
        <begin position="1"/>
        <end position="68"/>
    </location>
</feature>
<name>A0A517MXU7_9BACT</name>
<keyword evidence="3" id="KW-1185">Reference proteome</keyword>
<evidence type="ECO:0000313" key="3">
    <source>
        <dbReference type="Proteomes" id="UP000319852"/>
    </source>
</evidence>
<dbReference type="RefSeq" id="WP_145060874.1">
    <property type="nucleotide sequence ID" value="NZ_CP036263.1"/>
</dbReference>
<evidence type="ECO:0000313" key="2">
    <source>
        <dbReference type="EMBL" id="QDS99699.1"/>
    </source>
</evidence>
<feature type="compositionally biased region" description="Polar residues" evidence="1">
    <location>
        <begin position="1"/>
        <end position="11"/>
    </location>
</feature>
<organism evidence="2 3">
    <name type="scientific">Adhaeretor mobilis</name>
    <dbReference type="NCBI Taxonomy" id="1930276"/>
    <lineage>
        <taxon>Bacteria</taxon>
        <taxon>Pseudomonadati</taxon>
        <taxon>Planctomycetota</taxon>
        <taxon>Planctomycetia</taxon>
        <taxon>Pirellulales</taxon>
        <taxon>Lacipirellulaceae</taxon>
        <taxon>Adhaeretor</taxon>
    </lineage>
</organism>
<dbReference type="KEGG" id="amob:HG15A2_30260"/>
<reference evidence="2 3" key="1">
    <citation type="submission" date="2019-02" db="EMBL/GenBank/DDBJ databases">
        <title>Deep-cultivation of Planctomycetes and their phenomic and genomic characterization uncovers novel biology.</title>
        <authorList>
            <person name="Wiegand S."/>
            <person name="Jogler M."/>
            <person name="Boedeker C."/>
            <person name="Pinto D."/>
            <person name="Vollmers J."/>
            <person name="Rivas-Marin E."/>
            <person name="Kohn T."/>
            <person name="Peeters S.H."/>
            <person name="Heuer A."/>
            <person name="Rast P."/>
            <person name="Oberbeckmann S."/>
            <person name="Bunk B."/>
            <person name="Jeske O."/>
            <person name="Meyerdierks A."/>
            <person name="Storesund J.E."/>
            <person name="Kallscheuer N."/>
            <person name="Luecker S."/>
            <person name="Lage O.M."/>
            <person name="Pohl T."/>
            <person name="Merkel B.J."/>
            <person name="Hornburger P."/>
            <person name="Mueller R.-W."/>
            <person name="Bruemmer F."/>
            <person name="Labrenz M."/>
            <person name="Spormann A.M."/>
            <person name="Op den Camp H."/>
            <person name="Overmann J."/>
            <person name="Amann R."/>
            <person name="Jetten M.S.M."/>
            <person name="Mascher T."/>
            <person name="Medema M.H."/>
            <person name="Devos D.P."/>
            <person name="Kaster A.-K."/>
            <person name="Ovreas L."/>
            <person name="Rohde M."/>
            <person name="Galperin M.Y."/>
            <person name="Jogler C."/>
        </authorList>
    </citation>
    <scope>NUCLEOTIDE SEQUENCE [LARGE SCALE GENOMIC DNA]</scope>
    <source>
        <strain evidence="2 3">HG15A2</strain>
    </source>
</reference>
<protein>
    <submittedName>
        <fullName evidence="2">Uncharacterized protein</fullName>
    </submittedName>
</protein>
<dbReference type="OrthoDB" id="2989328at2"/>
<gene>
    <name evidence="2" type="ORF">HG15A2_30260</name>
</gene>
<accession>A0A517MXU7</accession>
<proteinExistence type="predicted"/>
<dbReference type="EMBL" id="CP036263">
    <property type="protein sequence ID" value="QDS99699.1"/>
    <property type="molecule type" value="Genomic_DNA"/>
</dbReference>
<sequence>MKKNAKTNTQKDAARQAKGRSFNRADRRPPQARRTHSSTLNRDFAEPFSPPENWYEPREDNKRDGSFKSIVQSPGWGYRHVVTPEEVRERLTQVPQHFLKELDVVQISGMTRKKQSFPCYGLQWGTTIYLYPLEESLEEHFYSPPAPQVINEAKMFGGLWDRPEAGVWRLTWTEDTIRDFYLNNILIHELGHLVDDRNSSYLKREQFAEWFAIEYGYRATGGGAARRSQPIRRRHHKV</sequence>
<feature type="compositionally biased region" description="Basic and acidic residues" evidence="1">
    <location>
        <begin position="55"/>
        <end position="66"/>
    </location>
</feature>
<dbReference type="AlphaFoldDB" id="A0A517MXU7"/>
<evidence type="ECO:0000256" key="1">
    <source>
        <dbReference type="SAM" id="MobiDB-lite"/>
    </source>
</evidence>
<dbReference type="Proteomes" id="UP000319852">
    <property type="component" value="Chromosome"/>
</dbReference>